<dbReference type="OrthoDB" id="2414662at2759"/>
<reference evidence="9" key="1">
    <citation type="submission" date="2022-01" db="EMBL/GenBank/DDBJ databases">
        <authorList>
            <person name="King R."/>
        </authorList>
    </citation>
    <scope>NUCLEOTIDE SEQUENCE</scope>
</reference>
<evidence type="ECO:0000256" key="7">
    <source>
        <dbReference type="ARBA" id="ARBA00024016"/>
    </source>
</evidence>
<evidence type="ECO:0000256" key="5">
    <source>
        <dbReference type="ARBA" id="ARBA00022679"/>
    </source>
</evidence>
<dbReference type="SUPFAM" id="SSF53383">
    <property type="entry name" value="PLP-dependent transferases"/>
    <property type="match status" value="1"/>
</dbReference>
<comment type="subunit">
    <text evidence="3">Homodimer.</text>
</comment>
<keyword evidence="10" id="KW-1185">Reference proteome</keyword>
<gene>
    <name evidence="9" type="ORF">PSYICH_LOCUS2554</name>
</gene>
<organism evidence="9 10">
    <name type="scientific">Psylliodes chrysocephalus</name>
    <dbReference type="NCBI Taxonomy" id="3402493"/>
    <lineage>
        <taxon>Eukaryota</taxon>
        <taxon>Metazoa</taxon>
        <taxon>Ecdysozoa</taxon>
        <taxon>Arthropoda</taxon>
        <taxon>Hexapoda</taxon>
        <taxon>Insecta</taxon>
        <taxon>Pterygota</taxon>
        <taxon>Neoptera</taxon>
        <taxon>Endopterygota</taxon>
        <taxon>Coleoptera</taxon>
        <taxon>Polyphaga</taxon>
        <taxon>Cucujiformia</taxon>
        <taxon>Chrysomeloidea</taxon>
        <taxon>Chrysomelidae</taxon>
        <taxon>Galerucinae</taxon>
        <taxon>Alticini</taxon>
        <taxon>Psylliodes</taxon>
    </lineage>
</organism>
<dbReference type="Gene3D" id="3.40.640.10">
    <property type="entry name" value="Type I PLP-dependent aspartate aminotransferase-like (Major domain)"/>
    <property type="match status" value="1"/>
</dbReference>
<keyword evidence="5" id="KW-0808">Transferase</keyword>
<name>A0A9P0CKZ5_9CUCU</name>
<dbReference type="PANTHER" id="PTHR43807:SF20">
    <property type="entry name" value="FI04487P"/>
    <property type="match status" value="1"/>
</dbReference>
<keyword evidence="4" id="KW-0032">Aminotransferase</keyword>
<dbReference type="InterPro" id="IPR015422">
    <property type="entry name" value="PyrdxlP-dep_Trfase_small"/>
</dbReference>
<evidence type="ECO:0000256" key="3">
    <source>
        <dbReference type="ARBA" id="ARBA00011738"/>
    </source>
</evidence>
<dbReference type="PANTHER" id="PTHR43807">
    <property type="entry name" value="FI04487P"/>
    <property type="match status" value="1"/>
</dbReference>
<evidence type="ECO:0000256" key="1">
    <source>
        <dbReference type="ARBA" id="ARBA00001933"/>
    </source>
</evidence>
<comment type="pathway">
    <text evidence="7">Amino-acid degradation; L-kynurenine degradation; kynurenate from L-kynurenine: step 1/2.</text>
</comment>
<accession>A0A9P0CKZ5</accession>
<evidence type="ECO:0000259" key="8">
    <source>
        <dbReference type="Pfam" id="PF00155"/>
    </source>
</evidence>
<sequence length="416" mass="47680">MSLIDRLVRNENPTNYIKEYEELAKQYNPVDLGLGYPDYLPAKFITEALSEVLSSECVDDHQYTNPQGHPRLRNALSKMFSHHLNINVDPEQEMLVTAGSSEALFCAVMGLIAPGDEVIVIEPCFMVFVSLIKMAGGVPKYVSLELEENFKDSQSFAEWKLDRKKIEQIFTVKTKAIIMNTPHNPTGKVFDMDELTFIADLCKKWNVICIADEVYERMVFKPKTHIRIASLPGMFERTVTLGAAEKSFGVTGWQIGWAYGHPLLLQALRVLHQHVVFNASTPLQIAFAKMFEEEYDKLGQTTSYFEETEKDLREKRDYLVGVLSKIEMKPILPQGGMFILADITQMLPHVDLSSEKEKFIDLKFVKWLTKQHRLQTFPVTIFCSENNKKSYENLIRFCFVKKQSTLEEAAEILKNL</sequence>
<dbReference type="EMBL" id="OV651823">
    <property type="protein sequence ID" value="CAH1101415.1"/>
    <property type="molecule type" value="Genomic_DNA"/>
</dbReference>
<dbReference type="InterPro" id="IPR015421">
    <property type="entry name" value="PyrdxlP-dep_Trfase_major"/>
</dbReference>
<dbReference type="AlphaFoldDB" id="A0A9P0CKZ5"/>
<evidence type="ECO:0000256" key="4">
    <source>
        <dbReference type="ARBA" id="ARBA00022576"/>
    </source>
</evidence>
<dbReference type="InterPro" id="IPR051326">
    <property type="entry name" value="Kynurenine-oxoglutarate_AT"/>
</dbReference>
<dbReference type="FunFam" id="3.90.1150.10:FF:000021">
    <property type="entry name" value="Kynurenine--oxoglutarate transaminase 3"/>
    <property type="match status" value="1"/>
</dbReference>
<dbReference type="InterPro" id="IPR015424">
    <property type="entry name" value="PyrdxlP-dep_Trfase"/>
</dbReference>
<dbReference type="Proteomes" id="UP001153636">
    <property type="component" value="Chromosome 11"/>
</dbReference>
<dbReference type="GO" id="GO:0070189">
    <property type="term" value="P:kynurenine metabolic process"/>
    <property type="evidence" value="ECO:0007669"/>
    <property type="project" value="UniProtKB-ARBA"/>
</dbReference>
<comment type="cofactor">
    <cofactor evidence="1">
        <name>pyridoxal 5'-phosphate</name>
        <dbReference type="ChEBI" id="CHEBI:597326"/>
    </cofactor>
</comment>
<proteinExistence type="inferred from homology"/>
<dbReference type="Pfam" id="PF00155">
    <property type="entry name" value="Aminotran_1_2"/>
    <property type="match status" value="1"/>
</dbReference>
<comment type="similarity">
    <text evidence="2">Belongs to the class-I pyridoxal-phosphate-dependent aminotransferase family.</text>
</comment>
<protein>
    <recommendedName>
        <fullName evidence="8">Aminotransferase class I/classII large domain-containing protein</fullName>
    </recommendedName>
</protein>
<dbReference type="GO" id="GO:0030170">
    <property type="term" value="F:pyridoxal phosphate binding"/>
    <property type="evidence" value="ECO:0007669"/>
    <property type="project" value="InterPro"/>
</dbReference>
<evidence type="ECO:0000313" key="9">
    <source>
        <dbReference type="EMBL" id="CAH1101415.1"/>
    </source>
</evidence>
<feature type="domain" description="Aminotransferase class I/classII large" evidence="8">
    <location>
        <begin position="30"/>
        <end position="412"/>
    </location>
</feature>
<dbReference type="CDD" id="cd00609">
    <property type="entry name" value="AAT_like"/>
    <property type="match status" value="1"/>
</dbReference>
<dbReference type="InterPro" id="IPR004839">
    <property type="entry name" value="Aminotransferase_I/II_large"/>
</dbReference>
<dbReference type="GO" id="GO:0005739">
    <property type="term" value="C:mitochondrion"/>
    <property type="evidence" value="ECO:0007669"/>
    <property type="project" value="TreeGrafter"/>
</dbReference>
<dbReference type="FunFam" id="3.40.640.10:FF:000024">
    <property type="entry name" value="Kynurenine--oxoglutarate transaminase 3"/>
    <property type="match status" value="1"/>
</dbReference>
<evidence type="ECO:0000313" key="10">
    <source>
        <dbReference type="Proteomes" id="UP001153636"/>
    </source>
</evidence>
<evidence type="ECO:0000256" key="2">
    <source>
        <dbReference type="ARBA" id="ARBA00007441"/>
    </source>
</evidence>
<dbReference type="Gene3D" id="3.90.1150.10">
    <property type="entry name" value="Aspartate Aminotransferase, domain 1"/>
    <property type="match status" value="1"/>
</dbReference>
<dbReference type="GO" id="GO:0016212">
    <property type="term" value="F:kynurenine-oxoglutarate transaminase activity"/>
    <property type="evidence" value="ECO:0007669"/>
    <property type="project" value="TreeGrafter"/>
</dbReference>
<keyword evidence="6" id="KW-0663">Pyridoxal phosphate</keyword>
<evidence type="ECO:0000256" key="6">
    <source>
        <dbReference type="ARBA" id="ARBA00022898"/>
    </source>
</evidence>